<feature type="compositionally biased region" description="Basic and acidic residues" evidence="2">
    <location>
        <begin position="88"/>
        <end position="100"/>
    </location>
</feature>
<feature type="region of interest" description="Disordered" evidence="2">
    <location>
        <begin position="444"/>
        <end position="488"/>
    </location>
</feature>
<feature type="region of interest" description="Disordered" evidence="2">
    <location>
        <begin position="649"/>
        <end position="805"/>
    </location>
</feature>
<dbReference type="AlphaFoldDB" id="A0A8H4QLS5"/>
<feature type="region of interest" description="Disordered" evidence="2">
    <location>
        <begin position="172"/>
        <end position="430"/>
    </location>
</feature>
<organism evidence="3 4">
    <name type="scientific">Agrocybe pediades</name>
    <dbReference type="NCBI Taxonomy" id="84607"/>
    <lineage>
        <taxon>Eukaryota</taxon>
        <taxon>Fungi</taxon>
        <taxon>Dikarya</taxon>
        <taxon>Basidiomycota</taxon>
        <taxon>Agaricomycotina</taxon>
        <taxon>Agaricomycetes</taxon>
        <taxon>Agaricomycetidae</taxon>
        <taxon>Agaricales</taxon>
        <taxon>Agaricineae</taxon>
        <taxon>Strophariaceae</taxon>
        <taxon>Agrocybe</taxon>
    </lineage>
</organism>
<feature type="coiled-coil region" evidence="1">
    <location>
        <begin position="521"/>
        <end position="548"/>
    </location>
</feature>
<gene>
    <name evidence="3" type="ORF">D9613_011175</name>
</gene>
<feature type="compositionally biased region" description="Low complexity" evidence="2">
    <location>
        <begin position="755"/>
        <end position="774"/>
    </location>
</feature>
<reference evidence="3 4" key="1">
    <citation type="submission" date="2019-12" db="EMBL/GenBank/DDBJ databases">
        <authorList>
            <person name="Floudas D."/>
            <person name="Bentzer J."/>
            <person name="Ahren D."/>
            <person name="Johansson T."/>
            <person name="Persson P."/>
            <person name="Tunlid A."/>
        </authorList>
    </citation>
    <scope>NUCLEOTIDE SEQUENCE [LARGE SCALE GENOMIC DNA]</scope>
    <source>
        <strain evidence="3 4">CBS 102.39</strain>
    </source>
</reference>
<evidence type="ECO:0000313" key="4">
    <source>
        <dbReference type="Proteomes" id="UP000521872"/>
    </source>
</evidence>
<feature type="compositionally biased region" description="Basic and acidic residues" evidence="2">
    <location>
        <begin position="243"/>
        <end position="262"/>
    </location>
</feature>
<evidence type="ECO:0000313" key="3">
    <source>
        <dbReference type="EMBL" id="KAF4613298.1"/>
    </source>
</evidence>
<protein>
    <submittedName>
        <fullName evidence="3">Uncharacterized protein</fullName>
    </submittedName>
</protein>
<accession>A0A8H4QLS5</accession>
<keyword evidence="1" id="KW-0175">Coiled coil</keyword>
<sequence>MSSLSPNPTPSRLRTKTSDLTDFFRNTGPSSYPLPHKESSTSAALDVPSGDESSKKKITRIPLFGRARKKSNQSTNSSPSTTTNTTHRARDSADVVREPSSRVLGSSADSASAVFGFDPVYRIFWVDLLLKSYSSRRPAASSSTAVPVPPLPTSSKIPSFSSKFAAHFSHRSPKVTAAQAEAKPALEAQQDSQSSGLAPPPARPDSFESSSSVGTKRRSLTPQPTRPAITVSLSTDNDDEEFKDLFTKPRPSKTVDKVKKQEQSMNPSPPATPRTDTAEPTYKRGRTPASAIVAAVRHKQTPSTESERADSTASSNSKQNSDSDKSHQSSGCSTPRLHRSPESQILGSSNRERCLPPSLQRRSTVASGHLSDSAVSLRSRMKAATQPPRRPPSIPLPIPPRPSGPPPAAPLPPTPTGSLPTPDSPNSPAPQYVRMVTEALDKTHTRPRAHTMGSSGDITLSIPQLSRVADSSRESTSSSPGTIKNGATLDIETASADELRRALKARNKDCESLADLLVKTKQDHAVQVTSLERKIADLEALVLEQKNKIKGFTLLIQGGQTLQQEQRPPKTVSSSTPSRSRYSANTDTNASDMEDTQRSSISGISKSRLNYQSDSGAESHATSGCESIRAVDSAAGSLTSMFRNKKLRRHYPASDTTQVSRSGTVVRSSKVPPAVNSEKNLPEIPSASSITKRSSNSSLYASPSSSTSSLLPPSPSVTMSSLSAIPEGSGSTLGLPRYEASEQQDDRRLNRASHRASTSSLASSATAASSSYSANIKRSRPPSIAQVLEESPETENVLDKLRPFT</sequence>
<dbReference type="EMBL" id="JAACJL010000046">
    <property type="protein sequence ID" value="KAF4613298.1"/>
    <property type="molecule type" value="Genomic_DNA"/>
</dbReference>
<feature type="compositionally biased region" description="Low complexity" evidence="2">
    <location>
        <begin position="694"/>
        <end position="723"/>
    </location>
</feature>
<feature type="region of interest" description="Disordered" evidence="2">
    <location>
        <begin position="1"/>
        <end position="109"/>
    </location>
</feature>
<feature type="compositionally biased region" description="Low complexity" evidence="2">
    <location>
        <begin position="466"/>
        <end position="479"/>
    </location>
</feature>
<name>A0A8H4QLS5_9AGAR</name>
<keyword evidence="4" id="KW-1185">Reference proteome</keyword>
<feature type="compositionally biased region" description="Low complexity" evidence="2">
    <location>
        <begin position="177"/>
        <end position="190"/>
    </location>
</feature>
<feature type="compositionally biased region" description="Polar residues" evidence="2">
    <location>
        <begin position="1"/>
        <end position="12"/>
    </location>
</feature>
<evidence type="ECO:0000256" key="1">
    <source>
        <dbReference type="SAM" id="Coils"/>
    </source>
</evidence>
<feature type="region of interest" description="Disordered" evidence="2">
    <location>
        <begin position="560"/>
        <end position="604"/>
    </location>
</feature>
<feature type="compositionally biased region" description="Polar residues" evidence="2">
    <location>
        <begin position="452"/>
        <end position="464"/>
    </location>
</feature>
<comment type="caution">
    <text evidence="3">The sequence shown here is derived from an EMBL/GenBank/DDBJ whole genome shotgun (WGS) entry which is preliminary data.</text>
</comment>
<evidence type="ECO:0000256" key="2">
    <source>
        <dbReference type="SAM" id="MobiDB-lite"/>
    </source>
</evidence>
<dbReference type="Proteomes" id="UP000521872">
    <property type="component" value="Unassembled WGS sequence"/>
</dbReference>
<feature type="compositionally biased region" description="Low complexity" evidence="2">
    <location>
        <begin position="560"/>
        <end position="583"/>
    </location>
</feature>
<proteinExistence type="predicted"/>
<feature type="compositionally biased region" description="Polar residues" evidence="2">
    <location>
        <begin position="654"/>
        <end position="667"/>
    </location>
</feature>
<feature type="compositionally biased region" description="Low complexity" evidence="2">
    <location>
        <begin position="72"/>
        <end position="86"/>
    </location>
</feature>
<feature type="compositionally biased region" description="Pro residues" evidence="2">
    <location>
        <begin position="388"/>
        <end position="415"/>
    </location>
</feature>